<feature type="chain" id="PRO_5047065967" evidence="2">
    <location>
        <begin position="26"/>
        <end position="237"/>
    </location>
</feature>
<name>A0ABV4U3D5_9BACT</name>
<evidence type="ECO:0000313" key="3">
    <source>
        <dbReference type="EMBL" id="MFA9478112.1"/>
    </source>
</evidence>
<keyword evidence="2" id="KW-0732">Signal</keyword>
<feature type="compositionally biased region" description="Polar residues" evidence="1">
    <location>
        <begin position="73"/>
        <end position="82"/>
    </location>
</feature>
<dbReference type="Proteomes" id="UP001575105">
    <property type="component" value="Unassembled WGS sequence"/>
</dbReference>
<accession>A0ABV4U3D5</accession>
<sequence length="237" mass="25210">MHIGKGILAAGLAAGLALGASTAEGAEVIAQWDFNDLDNQFEPSIGAGVLDNVNTSWGSPADDGSPNDPGVPNNRNRLSSWNMGDPIPDKSRGWQISVDTSGMSDIVVWWDTAYSSSSLSRYWTVQYSIDGENFIDYDLIEREIGSSSGSTWVTHIYDLSEVAGVSDNSDFAFRVMSTMKPGTNEFEGISGSVTTSSGAQLYLDLITVQGVPEPASLALVGAGGMMLLLRRRSASTK</sequence>
<feature type="signal peptide" evidence="2">
    <location>
        <begin position="1"/>
        <end position="25"/>
    </location>
</feature>
<protein>
    <submittedName>
        <fullName evidence="3">PEP-CTERM sorting domain-containing protein</fullName>
    </submittedName>
</protein>
<dbReference type="EMBL" id="JBGUBD010000004">
    <property type="protein sequence ID" value="MFA9478112.1"/>
    <property type="molecule type" value="Genomic_DNA"/>
</dbReference>
<organism evidence="3 4">
    <name type="scientific">Natronomicrosphaera hydrolytica</name>
    <dbReference type="NCBI Taxonomy" id="3242702"/>
    <lineage>
        <taxon>Bacteria</taxon>
        <taxon>Pseudomonadati</taxon>
        <taxon>Planctomycetota</taxon>
        <taxon>Phycisphaerae</taxon>
        <taxon>Phycisphaerales</taxon>
        <taxon>Phycisphaeraceae</taxon>
        <taxon>Natronomicrosphaera</taxon>
    </lineage>
</organism>
<comment type="caution">
    <text evidence="3">The sequence shown here is derived from an EMBL/GenBank/DDBJ whole genome shotgun (WGS) entry which is preliminary data.</text>
</comment>
<evidence type="ECO:0000256" key="2">
    <source>
        <dbReference type="SAM" id="SignalP"/>
    </source>
</evidence>
<dbReference type="RefSeq" id="WP_425345039.1">
    <property type="nucleotide sequence ID" value="NZ_JBGUBD010000004.1"/>
</dbReference>
<dbReference type="InterPro" id="IPR013424">
    <property type="entry name" value="Ice-binding_C"/>
</dbReference>
<evidence type="ECO:0000256" key="1">
    <source>
        <dbReference type="SAM" id="MobiDB-lite"/>
    </source>
</evidence>
<dbReference type="NCBIfam" id="TIGR02595">
    <property type="entry name" value="PEP_CTERM"/>
    <property type="match status" value="1"/>
</dbReference>
<reference evidence="3 4" key="1">
    <citation type="submission" date="2024-08" db="EMBL/GenBank/DDBJ databases">
        <title>Whole-genome sequencing of halo(alkali)philic microorganisms from hypersaline lakes.</title>
        <authorList>
            <person name="Sorokin D.Y."/>
            <person name="Merkel A.Y."/>
            <person name="Messina E."/>
            <person name="Yakimov M."/>
        </authorList>
    </citation>
    <scope>NUCLEOTIDE SEQUENCE [LARGE SCALE GENOMIC DNA]</scope>
    <source>
        <strain evidence="3 4">AB-hyl4</strain>
    </source>
</reference>
<feature type="region of interest" description="Disordered" evidence="1">
    <location>
        <begin position="52"/>
        <end position="86"/>
    </location>
</feature>
<evidence type="ECO:0000313" key="4">
    <source>
        <dbReference type="Proteomes" id="UP001575105"/>
    </source>
</evidence>
<gene>
    <name evidence="3" type="ORF">ACERK3_07350</name>
</gene>
<keyword evidence="4" id="KW-1185">Reference proteome</keyword>
<proteinExistence type="predicted"/>